<evidence type="ECO:0000259" key="3">
    <source>
        <dbReference type="PROSITE" id="PS50174"/>
    </source>
</evidence>
<dbReference type="KEGG" id="goe:100904610"/>
<dbReference type="GeneID" id="100904610"/>
<dbReference type="GO" id="GO:0003676">
    <property type="term" value="F:nucleic acid binding"/>
    <property type="evidence" value="ECO:0007669"/>
    <property type="project" value="InterPro"/>
</dbReference>
<dbReference type="PANTHER" id="PTHR23149">
    <property type="entry name" value="G PATCH DOMAIN CONTAINING PROTEIN"/>
    <property type="match status" value="1"/>
</dbReference>
<name>A0AAJ6QSA2_9ACAR</name>
<protein>
    <recommendedName>
        <fullName evidence="1">G patch domain-containing protein 4</fullName>
    </recommendedName>
</protein>
<feature type="domain" description="G-patch" evidence="3">
    <location>
        <begin position="1"/>
        <end position="45"/>
    </location>
</feature>
<feature type="region of interest" description="Disordered" evidence="2">
    <location>
        <begin position="68"/>
        <end position="119"/>
    </location>
</feature>
<dbReference type="PANTHER" id="PTHR23149:SF9">
    <property type="entry name" value="G PATCH DOMAIN-CONTAINING PROTEIN 4"/>
    <property type="match status" value="1"/>
</dbReference>
<feature type="compositionally biased region" description="Polar residues" evidence="2">
    <location>
        <begin position="109"/>
        <end position="118"/>
    </location>
</feature>
<sequence>MDAKALLQGMGWKEGEGLGKSNQGISEAIKPKVQLDRNGLGLNPAASLIEPWWAKVFNQTAKNVVVGDSSQGRKTTTKRTTRDAGSAPGRDGAVKPVKRRTKKMKKTRNAGTSCPSESDSFKAHLASINKSLYMGSFTKGTTLRPGASFCESIEIGDTAGEGVTVCDEPHSNPIDENLWRSCGGRTAHKGARYGVLKGKMARLVKQEEAMASKLDDSKRIIN</sequence>
<dbReference type="Pfam" id="PF01585">
    <property type="entry name" value="G-patch"/>
    <property type="match status" value="1"/>
</dbReference>
<dbReference type="GO" id="GO:0005730">
    <property type="term" value="C:nucleolus"/>
    <property type="evidence" value="ECO:0007669"/>
    <property type="project" value="TreeGrafter"/>
</dbReference>
<evidence type="ECO:0000256" key="2">
    <source>
        <dbReference type="SAM" id="MobiDB-lite"/>
    </source>
</evidence>
<dbReference type="Proteomes" id="UP000694867">
    <property type="component" value="Unplaced"/>
</dbReference>
<accession>A0AAJ6QSA2</accession>
<dbReference type="InterPro" id="IPR050656">
    <property type="entry name" value="PINX1"/>
</dbReference>
<dbReference type="SMART" id="SM00443">
    <property type="entry name" value="G_patch"/>
    <property type="match status" value="1"/>
</dbReference>
<reference evidence="5" key="1">
    <citation type="submission" date="2025-08" db="UniProtKB">
        <authorList>
            <consortium name="RefSeq"/>
        </authorList>
    </citation>
    <scope>IDENTIFICATION</scope>
</reference>
<feature type="compositionally biased region" description="Basic residues" evidence="2">
    <location>
        <begin position="96"/>
        <end position="108"/>
    </location>
</feature>
<gene>
    <name evidence="5" type="primary">LOC100904610</name>
</gene>
<evidence type="ECO:0000313" key="4">
    <source>
        <dbReference type="Proteomes" id="UP000694867"/>
    </source>
</evidence>
<dbReference type="InterPro" id="IPR000467">
    <property type="entry name" value="G_patch_dom"/>
</dbReference>
<evidence type="ECO:0000313" key="5">
    <source>
        <dbReference type="RefSeq" id="XP_003742395.1"/>
    </source>
</evidence>
<dbReference type="RefSeq" id="XP_003742395.1">
    <property type="nucleotide sequence ID" value="XM_003742347.2"/>
</dbReference>
<keyword evidence="4" id="KW-1185">Reference proteome</keyword>
<evidence type="ECO:0000256" key="1">
    <source>
        <dbReference type="ARBA" id="ARBA00040365"/>
    </source>
</evidence>
<proteinExistence type="predicted"/>
<dbReference type="PROSITE" id="PS50174">
    <property type="entry name" value="G_PATCH"/>
    <property type="match status" value="1"/>
</dbReference>
<dbReference type="AlphaFoldDB" id="A0AAJ6QSA2"/>
<organism evidence="4 5">
    <name type="scientific">Galendromus occidentalis</name>
    <name type="common">western predatory mite</name>
    <dbReference type="NCBI Taxonomy" id="34638"/>
    <lineage>
        <taxon>Eukaryota</taxon>
        <taxon>Metazoa</taxon>
        <taxon>Ecdysozoa</taxon>
        <taxon>Arthropoda</taxon>
        <taxon>Chelicerata</taxon>
        <taxon>Arachnida</taxon>
        <taxon>Acari</taxon>
        <taxon>Parasitiformes</taxon>
        <taxon>Mesostigmata</taxon>
        <taxon>Gamasina</taxon>
        <taxon>Phytoseioidea</taxon>
        <taxon>Phytoseiidae</taxon>
        <taxon>Typhlodrominae</taxon>
        <taxon>Galendromus</taxon>
    </lineage>
</organism>